<evidence type="ECO:0000256" key="4">
    <source>
        <dbReference type="ARBA" id="ARBA00009880"/>
    </source>
</evidence>
<dbReference type="EMBL" id="JABVXQ010000010">
    <property type="protein sequence ID" value="KAF6088446.1"/>
    <property type="molecule type" value="Genomic_DNA"/>
</dbReference>
<organism evidence="15 16">
    <name type="scientific">Phyllostomus discolor</name>
    <name type="common">pale spear-nosed bat</name>
    <dbReference type="NCBI Taxonomy" id="89673"/>
    <lineage>
        <taxon>Eukaryota</taxon>
        <taxon>Metazoa</taxon>
        <taxon>Chordata</taxon>
        <taxon>Craniata</taxon>
        <taxon>Vertebrata</taxon>
        <taxon>Euteleostomi</taxon>
        <taxon>Mammalia</taxon>
        <taxon>Eutheria</taxon>
        <taxon>Laurasiatheria</taxon>
        <taxon>Chiroptera</taxon>
        <taxon>Yangochiroptera</taxon>
        <taxon>Phyllostomidae</taxon>
        <taxon>Phyllostominae</taxon>
        <taxon>Phyllostomus</taxon>
    </lineage>
</organism>
<dbReference type="Proteomes" id="UP000664940">
    <property type="component" value="Unassembled WGS sequence"/>
</dbReference>
<dbReference type="InterPro" id="IPR023379">
    <property type="entry name" value="BART_dom"/>
</dbReference>
<keyword evidence="9 13" id="KW-0206">Cytoskeleton</keyword>
<comment type="function">
    <text evidence="12 13">Together with ARL2, plays a role in the nuclear translocation, retention and transcriptional activity of STAT3. May play a role as an effector of ARL2.</text>
</comment>
<evidence type="ECO:0000256" key="5">
    <source>
        <dbReference type="ARBA" id="ARBA00014849"/>
    </source>
</evidence>
<feature type="domain" description="BART" evidence="14">
    <location>
        <begin position="12"/>
        <end position="91"/>
    </location>
</feature>
<evidence type="ECO:0000256" key="9">
    <source>
        <dbReference type="ARBA" id="ARBA00023212"/>
    </source>
</evidence>
<dbReference type="GO" id="GO:0005758">
    <property type="term" value="C:mitochondrial intermembrane space"/>
    <property type="evidence" value="ECO:0007669"/>
    <property type="project" value="UniProtKB-SubCell"/>
</dbReference>
<evidence type="ECO:0000256" key="12">
    <source>
        <dbReference type="ARBA" id="ARBA00025341"/>
    </source>
</evidence>
<protein>
    <recommendedName>
        <fullName evidence="5 13">ADP-ribosylation factor-like protein 2-binding protein</fullName>
        <shortName evidence="13">ARF-like 2-binding protein</shortName>
    </recommendedName>
</protein>
<comment type="subcellular location">
    <subcellularLocation>
        <location evidence="1 13">Cytoplasm</location>
        <location evidence="1 13">Cytoskeleton</location>
        <location evidence="1 13">Cilium basal body</location>
    </subcellularLocation>
    <subcellularLocation>
        <location evidence="3 13">Cytoplasm</location>
        <location evidence="3 13">Cytoskeleton</location>
        <location evidence="3 13">Microtubule organizing center</location>
        <location evidence="3 13">Centrosome</location>
    </subcellularLocation>
    <subcellularLocation>
        <location evidence="13">Cytoplasm</location>
    </subcellularLocation>
    <subcellularLocation>
        <location evidence="2 13">Nucleus</location>
    </subcellularLocation>
    <subcellularLocation>
        <location evidence="13">Mitochondrion intermembrane space</location>
    </subcellularLocation>
</comment>
<evidence type="ECO:0000256" key="13">
    <source>
        <dbReference type="RuleBase" id="RU367099"/>
    </source>
</evidence>
<gene>
    <name evidence="15" type="ORF">HJG60_008271</name>
</gene>
<evidence type="ECO:0000256" key="8">
    <source>
        <dbReference type="ARBA" id="ARBA00023128"/>
    </source>
</evidence>
<dbReference type="InterPro" id="IPR042541">
    <property type="entry name" value="BART_sf"/>
</dbReference>
<dbReference type="GO" id="GO:0051457">
    <property type="term" value="P:maintenance of protein location in nucleus"/>
    <property type="evidence" value="ECO:0007669"/>
    <property type="project" value="TreeGrafter"/>
</dbReference>
<dbReference type="InterPro" id="IPR038849">
    <property type="entry name" value="ARL2BP"/>
</dbReference>
<evidence type="ECO:0000259" key="14">
    <source>
        <dbReference type="Pfam" id="PF11527"/>
    </source>
</evidence>
<keyword evidence="10 13" id="KW-0539">Nucleus</keyword>
<dbReference type="AlphaFoldDB" id="A0A834DPC8"/>
<evidence type="ECO:0000256" key="1">
    <source>
        <dbReference type="ARBA" id="ARBA00004120"/>
    </source>
</evidence>
<comment type="caution">
    <text evidence="15">The sequence shown here is derived from an EMBL/GenBank/DDBJ whole genome shotgun (WGS) entry which is preliminary data.</text>
</comment>
<dbReference type="GO" id="GO:0005929">
    <property type="term" value="C:cilium"/>
    <property type="evidence" value="ECO:0007669"/>
    <property type="project" value="UniProtKB-UniRule"/>
</dbReference>
<dbReference type="GO" id="GO:0005813">
    <property type="term" value="C:centrosome"/>
    <property type="evidence" value="ECO:0007669"/>
    <property type="project" value="UniProtKB-SubCell"/>
</dbReference>
<keyword evidence="6 13" id="KW-0963">Cytoplasm</keyword>
<sequence>MSWTSSTRSLKTKENKLTCMPIFNKHISLVEKYIKEQLLGWIPGFNMAGFTTPSQHHKDEGAADIFDMLLTFTDFLAFKEIFLDYRAEKEGLEQDLSSVLVVTLLCKLFCGTRPHLQALRLSGCQQLSLLGEASANDRKVDLGETSSVLQLFINVKY</sequence>
<dbReference type="Pfam" id="PF11527">
    <property type="entry name" value="ARL2_Bind_BART"/>
    <property type="match status" value="1"/>
</dbReference>
<evidence type="ECO:0000256" key="6">
    <source>
        <dbReference type="ARBA" id="ARBA00022490"/>
    </source>
</evidence>
<evidence type="ECO:0000256" key="3">
    <source>
        <dbReference type="ARBA" id="ARBA00004300"/>
    </source>
</evidence>
<name>A0A834DPC8_9CHIR</name>
<evidence type="ECO:0000256" key="10">
    <source>
        <dbReference type="ARBA" id="ARBA00023242"/>
    </source>
</evidence>
<evidence type="ECO:0000256" key="7">
    <source>
        <dbReference type="ARBA" id="ARBA00023069"/>
    </source>
</evidence>
<keyword evidence="8 13" id="KW-0496">Mitochondrion</keyword>
<evidence type="ECO:0000313" key="16">
    <source>
        <dbReference type="Proteomes" id="UP000664940"/>
    </source>
</evidence>
<evidence type="ECO:0000313" key="15">
    <source>
        <dbReference type="EMBL" id="KAF6088446.1"/>
    </source>
</evidence>
<reference evidence="15 16" key="1">
    <citation type="journal article" date="2020" name="Nature">
        <title>Six reference-quality genomes reveal evolution of bat adaptations.</title>
        <authorList>
            <person name="Jebb D."/>
            <person name="Huang Z."/>
            <person name="Pippel M."/>
            <person name="Hughes G.M."/>
            <person name="Lavrichenko K."/>
            <person name="Devanna P."/>
            <person name="Winkler S."/>
            <person name="Jermiin L.S."/>
            <person name="Skirmuntt E.C."/>
            <person name="Katzourakis A."/>
            <person name="Burkitt-Gray L."/>
            <person name="Ray D.A."/>
            <person name="Sullivan K.A.M."/>
            <person name="Roscito J.G."/>
            <person name="Kirilenko B.M."/>
            <person name="Davalos L.M."/>
            <person name="Corthals A.P."/>
            <person name="Power M.L."/>
            <person name="Jones G."/>
            <person name="Ransome R.D."/>
            <person name="Dechmann D.K.N."/>
            <person name="Locatelli A.G."/>
            <person name="Puechmaille S.J."/>
            <person name="Fedrigo O."/>
            <person name="Jarvis E.D."/>
            <person name="Hiller M."/>
            <person name="Vernes S.C."/>
            <person name="Myers E.W."/>
            <person name="Teeling E.C."/>
        </authorList>
    </citation>
    <scope>NUCLEOTIDE SEQUENCE [LARGE SCALE GENOMIC DNA]</scope>
    <source>
        <strain evidence="15">Bat1K_MPI-CBG_1</strain>
    </source>
</reference>
<evidence type="ECO:0000256" key="2">
    <source>
        <dbReference type="ARBA" id="ARBA00004123"/>
    </source>
</evidence>
<dbReference type="Gene3D" id="1.20.1520.10">
    <property type="entry name" value="ADP-ribosylation factor-like 2-binding protein, domain"/>
    <property type="match status" value="1"/>
</dbReference>
<dbReference type="PANTHER" id="PTHR15487">
    <property type="entry name" value="ADP-RIBOSYLATION FACTOR-LIKE PROTEIN 2-BINDING PROTEIN"/>
    <property type="match status" value="1"/>
</dbReference>
<comment type="similarity">
    <text evidence="4 13">Belongs to the ARL2BP family.</text>
</comment>
<keyword evidence="11 13" id="KW-0966">Cell projection</keyword>
<keyword evidence="7 13" id="KW-0969">Cilium</keyword>
<evidence type="ECO:0000256" key="11">
    <source>
        <dbReference type="ARBA" id="ARBA00023273"/>
    </source>
</evidence>
<dbReference type="PANTHER" id="PTHR15487:SF4">
    <property type="entry name" value="ADP-RIBOSYLATION FACTOR-LIKE PROTEIN 2-BINDING PROTEIN"/>
    <property type="match status" value="1"/>
</dbReference>
<accession>A0A834DPC8</accession>
<dbReference type="GO" id="GO:0005634">
    <property type="term" value="C:nucleus"/>
    <property type="evidence" value="ECO:0007669"/>
    <property type="project" value="UniProtKB-SubCell"/>
</dbReference>
<proteinExistence type="inferred from homology"/>